<evidence type="ECO:0000256" key="11">
    <source>
        <dbReference type="ARBA" id="ARBA00049524"/>
    </source>
</evidence>
<evidence type="ECO:0000256" key="2">
    <source>
        <dbReference type="ARBA" id="ARBA00004496"/>
    </source>
</evidence>
<proteinExistence type="inferred from homology"/>
<dbReference type="SUPFAM" id="SSF55729">
    <property type="entry name" value="Acyl-CoA N-acyltransferases (Nat)"/>
    <property type="match status" value="1"/>
</dbReference>
<evidence type="ECO:0000256" key="7">
    <source>
        <dbReference type="ARBA" id="ARBA00022679"/>
    </source>
</evidence>
<dbReference type="Pfam" id="PF00583">
    <property type="entry name" value="Acetyltransf_1"/>
    <property type="match status" value="1"/>
</dbReference>
<dbReference type="InterPro" id="IPR039949">
    <property type="entry name" value="NAA40"/>
</dbReference>
<keyword evidence="8" id="KW-0539">Nucleus</keyword>
<accession>A0AAF0WCZ1</accession>
<comment type="subcellular location">
    <subcellularLocation>
        <location evidence="2">Cytoplasm</location>
    </subcellularLocation>
    <subcellularLocation>
        <location evidence="1">Nucleus</location>
    </subcellularLocation>
</comment>
<keyword evidence="14" id="KW-1185">Reference proteome</keyword>
<evidence type="ECO:0000256" key="5">
    <source>
        <dbReference type="ARBA" id="ARBA00015043"/>
    </source>
</evidence>
<reference evidence="13" key="2">
    <citation type="submission" date="2022-03" db="EMBL/GenBank/DDBJ databases">
        <title>Draft title - Genomic analysis of global carrot germplasm unveils the trajectory of domestication and the origin of high carotenoid orange carrot.</title>
        <authorList>
            <person name="Iorizzo M."/>
            <person name="Ellison S."/>
            <person name="Senalik D."/>
            <person name="Macko-Podgorni A."/>
            <person name="Grzebelus D."/>
            <person name="Bostan H."/>
            <person name="Rolling W."/>
            <person name="Curaba J."/>
            <person name="Simon P."/>
        </authorList>
    </citation>
    <scope>NUCLEOTIDE SEQUENCE</scope>
    <source>
        <tissue evidence="13">Leaf</tissue>
    </source>
</reference>
<protein>
    <recommendedName>
        <fullName evidence="5">N-alpha-acetyltransferase 40</fullName>
        <ecNumber evidence="4">2.3.1.257</ecNumber>
    </recommendedName>
</protein>
<comment type="catalytic activity">
    <reaction evidence="10">
        <text>N-terminal L-seryl-[histone H2A] + acetyl-CoA = N-terminal N(alpha)-acetyl-L-seryl-[histone H2A] + CoA + H(+)</text>
        <dbReference type="Rhea" id="RHEA:50600"/>
        <dbReference type="Rhea" id="RHEA-COMP:12742"/>
        <dbReference type="Rhea" id="RHEA-COMP:12744"/>
        <dbReference type="ChEBI" id="CHEBI:15378"/>
        <dbReference type="ChEBI" id="CHEBI:57287"/>
        <dbReference type="ChEBI" id="CHEBI:57288"/>
        <dbReference type="ChEBI" id="CHEBI:64738"/>
        <dbReference type="ChEBI" id="CHEBI:83690"/>
        <dbReference type="EC" id="2.3.1.257"/>
    </reaction>
</comment>
<gene>
    <name evidence="13" type="ORF">DCAR_0104943</name>
</gene>
<evidence type="ECO:0000256" key="3">
    <source>
        <dbReference type="ARBA" id="ARBA00008870"/>
    </source>
</evidence>
<reference evidence="13" key="1">
    <citation type="journal article" date="2016" name="Nat. Genet.">
        <title>A high-quality carrot genome assembly provides new insights into carotenoid accumulation and asterid genome evolution.</title>
        <authorList>
            <person name="Iorizzo M."/>
            <person name="Ellison S."/>
            <person name="Senalik D."/>
            <person name="Zeng P."/>
            <person name="Satapoomin P."/>
            <person name="Huang J."/>
            <person name="Bowman M."/>
            <person name="Iovene M."/>
            <person name="Sanseverino W."/>
            <person name="Cavagnaro P."/>
            <person name="Yildiz M."/>
            <person name="Macko-Podgorni A."/>
            <person name="Moranska E."/>
            <person name="Grzebelus E."/>
            <person name="Grzebelus D."/>
            <person name="Ashrafi H."/>
            <person name="Zheng Z."/>
            <person name="Cheng S."/>
            <person name="Spooner D."/>
            <person name="Van Deynze A."/>
            <person name="Simon P."/>
        </authorList>
    </citation>
    <scope>NUCLEOTIDE SEQUENCE</scope>
    <source>
        <tissue evidence="13">Leaf</tissue>
    </source>
</reference>
<evidence type="ECO:0000256" key="1">
    <source>
        <dbReference type="ARBA" id="ARBA00004123"/>
    </source>
</evidence>
<dbReference type="PANTHER" id="PTHR20531">
    <property type="entry name" value="N-ALPHA-ACETYLTRANSFERASE 40"/>
    <property type="match status" value="1"/>
</dbReference>
<dbReference type="GO" id="GO:0043998">
    <property type="term" value="F:histone H2A acetyltransferase activity"/>
    <property type="evidence" value="ECO:0007669"/>
    <property type="project" value="InterPro"/>
</dbReference>
<feature type="domain" description="N-acetyltransferase" evidence="12">
    <location>
        <begin position="68"/>
        <end position="250"/>
    </location>
</feature>
<keyword evidence="6" id="KW-0963">Cytoplasm</keyword>
<dbReference type="GO" id="GO:1990189">
    <property type="term" value="F:protein N-terminal-serine acetyltransferase activity"/>
    <property type="evidence" value="ECO:0007669"/>
    <property type="project" value="UniProtKB-EC"/>
</dbReference>
<dbReference type="InterPro" id="IPR000182">
    <property type="entry name" value="GNAT_dom"/>
</dbReference>
<dbReference type="CDD" id="cd04301">
    <property type="entry name" value="NAT_SF"/>
    <property type="match status" value="1"/>
</dbReference>
<dbReference type="EMBL" id="CP093343">
    <property type="protein sequence ID" value="WOG85750.1"/>
    <property type="molecule type" value="Genomic_DNA"/>
</dbReference>
<sequence>MKRREIVEKKKAISEIIKAASAPEKDHLCLFSQFRHYQYKGHSFYLKSGRGDKLSSILKHHIQNILKINMEKVYGSEWPSEEKSKRKEMVSPEARYIFIYETANSDPNQMSESVGGRGSQTVCANDTETIVGFVHFRFTLEEEVPVLYVYELQLEPHVQGKGLGNFLMQLIELIACENRMSAVVLTVQKENLLAMNFYLSKLRYTISSISPSRVNQLTGPEKSYEILCKVFGVEAKAVLEVIFSIANSAY</sequence>
<dbReference type="AlphaFoldDB" id="A0AAF0WCZ1"/>
<keyword evidence="7" id="KW-0808">Transferase</keyword>
<dbReference type="InterPro" id="IPR016181">
    <property type="entry name" value="Acyl_CoA_acyltransferase"/>
</dbReference>
<dbReference type="PROSITE" id="PS51186">
    <property type="entry name" value="GNAT"/>
    <property type="match status" value="1"/>
</dbReference>
<evidence type="ECO:0000313" key="13">
    <source>
        <dbReference type="EMBL" id="WOG85750.1"/>
    </source>
</evidence>
<comment type="similarity">
    <text evidence="3">Belongs to the acetyltransferase family. NAA40 subfamily.</text>
</comment>
<organism evidence="13 14">
    <name type="scientific">Daucus carota subsp. sativus</name>
    <name type="common">Carrot</name>
    <dbReference type="NCBI Taxonomy" id="79200"/>
    <lineage>
        <taxon>Eukaryota</taxon>
        <taxon>Viridiplantae</taxon>
        <taxon>Streptophyta</taxon>
        <taxon>Embryophyta</taxon>
        <taxon>Tracheophyta</taxon>
        <taxon>Spermatophyta</taxon>
        <taxon>Magnoliopsida</taxon>
        <taxon>eudicotyledons</taxon>
        <taxon>Gunneridae</taxon>
        <taxon>Pentapetalae</taxon>
        <taxon>asterids</taxon>
        <taxon>campanulids</taxon>
        <taxon>Apiales</taxon>
        <taxon>Apiaceae</taxon>
        <taxon>Apioideae</taxon>
        <taxon>Scandiceae</taxon>
        <taxon>Daucinae</taxon>
        <taxon>Daucus</taxon>
        <taxon>Daucus sect. Daucus</taxon>
    </lineage>
</organism>
<dbReference type="EC" id="2.3.1.257" evidence="4"/>
<evidence type="ECO:0000256" key="6">
    <source>
        <dbReference type="ARBA" id="ARBA00022490"/>
    </source>
</evidence>
<dbReference type="Gene3D" id="3.40.630.30">
    <property type="match status" value="1"/>
</dbReference>
<dbReference type="GO" id="GO:0005634">
    <property type="term" value="C:nucleus"/>
    <property type="evidence" value="ECO:0007669"/>
    <property type="project" value="UniProtKB-SubCell"/>
</dbReference>
<evidence type="ECO:0000256" key="10">
    <source>
        <dbReference type="ARBA" id="ARBA00047821"/>
    </source>
</evidence>
<dbReference type="GO" id="GO:0010485">
    <property type="term" value="F:histone H4 acetyltransferase activity"/>
    <property type="evidence" value="ECO:0007669"/>
    <property type="project" value="InterPro"/>
</dbReference>
<name>A0AAF0WCZ1_DAUCS</name>
<evidence type="ECO:0000256" key="4">
    <source>
        <dbReference type="ARBA" id="ARBA00012950"/>
    </source>
</evidence>
<dbReference type="GO" id="GO:0005737">
    <property type="term" value="C:cytoplasm"/>
    <property type="evidence" value="ECO:0007669"/>
    <property type="project" value="UniProtKB-SubCell"/>
</dbReference>
<evidence type="ECO:0000256" key="9">
    <source>
        <dbReference type="ARBA" id="ARBA00023315"/>
    </source>
</evidence>
<dbReference type="PANTHER" id="PTHR20531:SF1">
    <property type="entry name" value="N-ALPHA-ACETYLTRANSFERASE 40"/>
    <property type="match status" value="1"/>
</dbReference>
<comment type="catalytic activity">
    <reaction evidence="11">
        <text>N-terminal L-seryl-[histone H4] + acetyl-CoA = N-terminal N(alpha)-acetyl-L-seryl-[histone H4] + CoA + H(+)</text>
        <dbReference type="Rhea" id="RHEA:50596"/>
        <dbReference type="Rhea" id="RHEA-COMP:12740"/>
        <dbReference type="Rhea" id="RHEA-COMP:12743"/>
        <dbReference type="ChEBI" id="CHEBI:15378"/>
        <dbReference type="ChEBI" id="CHEBI:57287"/>
        <dbReference type="ChEBI" id="CHEBI:57288"/>
        <dbReference type="ChEBI" id="CHEBI:64738"/>
        <dbReference type="ChEBI" id="CHEBI:83690"/>
        <dbReference type="EC" id="2.3.1.257"/>
    </reaction>
</comment>
<keyword evidence="9" id="KW-0012">Acyltransferase</keyword>
<evidence type="ECO:0000313" key="14">
    <source>
        <dbReference type="Proteomes" id="UP000077755"/>
    </source>
</evidence>
<evidence type="ECO:0000256" key="8">
    <source>
        <dbReference type="ARBA" id="ARBA00023242"/>
    </source>
</evidence>
<dbReference type="Proteomes" id="UP000077755">
    <property type="component" value="Chromosome 1"/>
</dbReference>
<evidence type="ECO:0000259" key="12">
    <source>
        <dbReference type="PROSITE" id="PS51186"/>
    </source>
</evidence>